<dbReference type="OMA" id="IFHMFAS"/>
<dbReference type="OrthoDB" id="2187098at2759"/>
<accession>I3EKF2</accession>
<feature type="transmembrane region" description="Helical" evidence="1">
    <location>
        <begin position="58"/>
        <end position="82"/>
    </location>
</feature>
<feature type="transmembrane region" description="Helical" evidence="1">
    <location>
        <begin position="14"/>
        <end position="37"/>
    </location>
</feature>
<dbReference type="EMBL" id="GL870876">
    <property type="protein sequence ID" value="EIJ89699.1"/>
    <property type="molecule type" value="Genomic_DNA"/>
</dbReference>
<feature type="transmembrane region" description="Helical" evidence="1">
    <location>
        <begin position="102"/>
        <end position="121"/>
    </location>
</feature>
<name>I3EKF2_NEMP3</name>
<keyword evidence="3" id="KW-1185">Reference proteome</keyword>
<keyword evidence="1" id="KW-0472">Membrane</keyword>
<evidence type="ECO:0000313" key="2">
    <source>
        <dbReference type="EMBL" id="EIJ89699.1"/>
    </source>
</evidence>
<organism evidence="2 3">
    <name type="scientific">Nematocida parisii (strain ERTm3)</name>
    <name type="common">Nematode killer fungus</name>
    <dbReference type="NCBI Taxonomy" id="935791"/>
    <lineage>
        <taxon>Eukaryota</taxon>
        <taxon>Fungi</taxon>
        <taxon>Fungi incertae sedis</taxon>
        <taxon>Microsporidia</taxon>
        <taxon>Nematocida</taxon>
    </lineage>
</organism>
<dbReference type="Proteomes" id="UP000002872">
    <property type="component" value="Unassembled WGS sequence"/>
</dbReference>
<protein>
    <submittedName>
        <fullName evidence="2">Uncharacterized protein</fullName>
    </submittedName>
</protein>
<evidence type="ECO:0000256" key="1">
    <source>
        <dbReference type="SAM" id="Phobius"/>
    </source>
</evidence>
<dbReference type="InParanoid" id="I3EKF2"/>
<dbReference type="VEuPathDB" id="MicrosporidiaDB:NEQG_00469"/>
<keyword evidence="1" id="KW-1133">Transmembrane helix</keyword>
<sequence>MCISDLAGKTCGGLLAIGSAIFILVFGNSYIIFLPIITLHLFTNWYSKKARSFSMKKAITALEVIFSICTIFGYFVISNAVFLLLPGSSALEKVPKSVVCLMYLYFFVYTVYIAHILLGYLDQDIQEEEDSSDIIRYHQMKTLNKQSL</sequence>
<dbReference type="AlphaFoldDB" id="I3EKF2"/>
<evidence type="ECO:0000313" key="3">
    <source>
        <dbReference type="Proteomes" id="UP000002872"/>
    </source>
</evidence>
<keyword evidence="1" id="KW-0812">Transmembrane</keyword>
<gene>
    <name evidence="2" type="ORF">NEQG_00469</name>
</gene>
<proteinExistence type="predicted"/>
<reference evidence="2" key="1">
    <citation type="submission" date="2011-01" db="EMBL/GenBank/DDBJ databases">
        <title>The Genome Sequence of Nematocida parisii strain ERTm3.</title>
        <authorList>
            <consortium name="The Broad Institute Genome Sequencing Platform"/>
            <consortium name="The Broad Institute Genome Sequencing Center for Infectious Disease"/>
            <person name="Cuomo C."/>
            <person name="Troemel E."/>
            <person name="Young S.K."/>
            <person name="Zeng Q."/>
            <person name="Gargeya S."/>
            <person name="Fitzgerald M."/>
            <person name="Haas B."/>
            <person name="Abouelleil A."/>
            <person name="Alvarado L."/>
            <person name="Arachchi H.M."/>
            <person name="Berlin A."/>
            <person name="Chapman S.B."/>
            <person name="Gearin G."/>
            <person name="Goldberg J."/>
            <person name="Griggs A."/>
            <person name="Gujja S."/>
            <person name="Hansen M."/>
            <person name="Heiman D."/>
            <person name="Howarth C."/>
            <person name="Larimer J."/>
            <person name="Lui A."/>
            <person name="MacDonald P.J.P."/>
            <person name="McCowen C."/>
            <person name="Montmayeur A."/>
            <person name="Murphy C."/>
            <person name="Neiman D."/>
            <person name="Pearson M."/>
            <person name="Priest M."/>
            <person name="Roberts A."/>
            <person name="Saif S."/>
            <person name="Shea T."/>
            <person name="Sisk P."/>
            <person name="Stolte C."/>
            <person name="Sykes S."/>
            <person name="Wortman J."/>
            <person name="Nusbaum C."/>
            <person name="Birren B."/>
        </authorList>
    </citation>
    <scope>NUCLEOTIDE SEQUENCE</scope>
    <source>
        <strain evidence="2">ERTm3</strain>
    </source>
</reference>
<dbReference type="HOGENOM" id="CLU_1759298_0_0_1"/>